<keyword evidence="3" id="KW-1003">Cell membrane</keyword>
<keyword evidence="2" id="KW-0813">Transport</keyword>
<comment type="subcellular location">
    <subcellularLocation>
        <location evidence="1">Cell membrane</location>
        <topology evidence="1">Multi-pass membrane protein</topology>
    </subcellularLocation>
</comment>
<evidence type="ECO:0000256" key="4">
    <source>
        <dbReference type="ARBA" id="ARBA00022692"/>
    </source>
</evidence>
<feature type="domain" description="ABC3 transporter permease C-terminal" evidence="8">
    <location>
        <begin position="259"/>
        <end position="371"/>
    </location>
</feature>
<evidence type="ECO:0000313" key="10">
    <source>
        <dbReference type="Proteomes" id="UP000315700"/>
    </source>
</evidence>
<evidence type="ECO:0000256" key="6">
    <source>
        <dbReference type="ARBA" id="ARBA00023136"/>
    </source>
</evidence>
<keyword evidence="10" id="KW-1185">Reference proteome</keyword>
<accession>A0A517SJF3</accession>
<evidence type="ECO:0000256" key="1">
    <source>
        <dbReference type="ARBA" id="ARBA00004651"/>
    </source>
</evidence>
<evidence type="ECO:0000256" key="5">
    <source>
        <dbReference type="ARBA" id="ARBA00022989"/>
    </source>
</evidence>
<dbReference type="InterPro" id="IPR003838">
    <property type="entry name" value="ABC3_permease_C"/>
</dbReference>
<evidence type="ECO:0000259" key="8">
    <source>
        <dbReference type="Pfam" id="PF02687"/>
    </source>
</evidence>
<dbReference type="Pfam" id="PF02687">
    <property type="entry name" value="FtsX"/>
    <property type="match status" value="1"/>
</dbReference>
<dbReference type="PANTHER" id="PTHR43738">
    <property type="entry name" value="ABC TRANSPORTER, MEMBRANE PROTEIN"/>
    <property type="match status" value="1"/>
</dbReference>
<dbReference type="EMBL" id="CP036271">
    <property type="protein sequence ID" value="QDT56254.1"/>
    <property type="molecule type" value="Genomic_DNA"/>
</dbReference>
<evidence type="ECO:0000256" key="7">
    <source>
        <dbReference type="SAM" id="Phobius"/>
    </source>
</evidence>
<dbReference type="AlphaFoldDB" id="A0A517SJF3"/>
<evidence type="ECO:0000313" key="9">
    <source>
        <dbReference type="EMBL" id="QDT56254.1"/>
    </source>
</evidence>
<gene>
    <name evidence="9" type="ORF">Pan44_43060</name>
</gene>
<name>A0A517SJF3_9PLAN</name>
<dbReference type="Proteomes" id="UP000315700">
    <property type="component" value="Chromosome"/>
</dbReference>
<keyword evidence="6 7" id="KW-0472">Membrane</keyword>
<dbReference type="PANTHER" id="PTHR43738:SF1">
    <property type="entry name" value="HEMIN TRANSPORT SYSTEM PERMEASE PROTEIN HRTB-RELATED"/>
    <property type="match status" value="1"/>
</dbReference>
<dbReference type="RefSeq" id="WP_145033436.1">
    <property type="nucleotide sequence ID" value="NZ_CP036271.1"/>
</dbReference>
<evidence type="ECO:0000256" key="2">
    <source>
        <dbReference type="ARBA" id="ARBA00022448"/>
    </source>
</evidence>
<reference evidence="9 10" key="1">
    <citation type="submission" date="2019-02" db="EMBL/GenBank/DDBJ databases">
        <title>Deep-cultivation of Planctomycetes and their phenomic and genomic characterization uncovers novel biology.</title>
        <authorList>
            <person name="Wiegand S."/>
            <person name="Jogler M."/>
            <person name="Boedeker C."/>
            <person name="Pinto D."/>
            <person name="Vollmers J."/>
            <person name="Rivas-Marin E."/>
            <person name="Kohn T."/>
            <person name="Peeters S.H."/>
            <person name="Heuer A."/>
            <person name="Rast P."/>
            <person name="Oberbeckmann S."/>
            <person name="Bunk B."/>
            <person name="Jeske O."/>
            <person name="Meyerdierks A."/>
            <person name="Storesund J.E."/>
            <person name="Kallscheuer N."/>
            <person name="Luecker S."/>
            <person name="Lage O.M."/>
            <person name="Pohl T."/>
            <person name="Merkel B.J."/>
            <person name="Hornburger P."/>
            <person name="Mueller R.-W."/>
            <person name="Bruemmer F."/>
            <person name="Labrenz M."/>
            <person name="Spormann A.M."/>
            <person name="Op den Camp H."/>
            <person name="Overmann J."/>
            <person name="Amann R."/>
            <person name="Jetten M.S.M."/>
            <person name="Mascher T."/>
            <person name="Medema M.H."/>
            <person name="Devos D.P."/>
            <person name="Kaster A.-K."/>
            <person name="Ovreas L."/>
            <person name="Rohde M."/>
            <person name="Galperin M.Y."/>
            <person name="Jogler C."/>
        </authorList>
    </citation>
    <scope>NUCLEOTIDE SEQUENCE [LARGE SCALE GENOMIC DNA]</scope>
    <source>
        <strain evidence="9 10">Pan44</strain>
    </source>
</reference>
<dbReference type="GO" id="GO:0005886">
    <property type="term" value="C:plasma membrane"/>
    <property type="evidence" value="ECO:0007669"/>
    <property type="project" value="UniProtKB-SubCell"/>
</dbReference>
<feature type="transmembrane region" description="Helical" evidence="7">
    <location>
        <begin position="257"/>
        <end position="280"/>
    </location>
</feature>
<feature type="transmembrane region" description="Helical" evidence="7">
    <location>
        <begin position="300"/>
        <end position="327"/>
    </location>
</feature>
<dbReference type="KEGG" id="ccos:Pan44_43060"/>
<sequence length="378" mass="42123">MNWIALKMLTGDRSKYFGIIFGVTFASLLIAQQGAIFCGLMLRTSSQIYDISGADIWVMDPGMQFVDDIKPLSDNELYRVRGVEGVKWAVRLYKGIARSRFSDGKFQQFILLGLDDATMVGAPREMVVGSLADLRKPDAVIMDEGGYKYLWPNEPFQLGRTFEMNDRRAVLVGICKASPTFQTFPVVYSRYSQATMFVPRERKLMSFVLAEPKDGVPAIDVCKNITAQTGLKAETQDQFIWTTMWYFMIRTGIPINFGITIFLGFIVGTAIAGQTFYLFVIENLRQFGSLKAMGVTNRRIIGMILLQSLVVSTLGYSLGVGFAALFGELNKNNDTLAYFMPWQILAITGGAVVLIGILSSLLSVRRVMVLEPAIVFRG</sequence>
<proteinExistence type="predicted"/>
<protein>
    <submittedName>
        <fullName evidence="9">FtsX-like permease family protein</fullName>
    </submittedName>
</protein>
<evidence type="ECO:0000256" key="3">
    <source>
        <dbReference type="ARBA" id="ARBA00022475"/>
    </source>
</evidence>
<dbReference type="InterPro" id="IPR051125">
    <property type="entry name" value="ABC-4/HrtB_transporter"/>
</dbReference>
<organism evidence="9 10">
    <name type="scientific">Caulifigura coniformis</name>
    <dbReference type="NCBI Taxonomy" id="2527983"/>
    <lineage>
        <taxon>Bacteria</taxon>
        <taxon>Pseudomonadati</taxon>
        <taxon>Planctomycetota</taxon>
        <taxon>Planctomycetia</taxon>
        <taxon>Planctomycetales</taxon>
        <taxon>Planctomycetaceae</taxon>
        <taxon>Caulifigura</taxon>
    </lineage>
</organism>
<dbReference type="InParanoid" id="A0A517SJF3"/>
<keyword evidence="4 7" id="KW-0812">Transmembrane</keyword>
<feature type="transmembrane region" description="Helical" evidence="7">
    <location>
        <begin position="339"/>
        <end position="362"/>
    </location>
</feature>
<feature type="transmembrane region" description="Helical" evidence="7">
    <location>
        <begin position="16"/>
        <end position="42"/>
    </location>
</feature>
<keyword evidence="5 7" id="KW-1133">Transmembrane helix</keyword>
<dbReference type="OrthoDB" id="127862at2"/>